<comment type="caution">
    <text evidence="2">The sequence shown here is derived from an EMBL/GenBank/DDBJ whole genome shotgun (WGS) entry which is preliminary data.</text>
</comment>
<keyword evidence="1" id="KW-1133">Transmembrane helix</keyword>
<reference evidence="2 3" key="1">
    <citation type="submission" date="2014-03" db="EMBL/GenBank/DDBJ databases">
        <authorList>
            <person name="Urmite Genomes U."/>
        </authorList>
    </citation>
    <scope>NUCLEOTIDE SEQUENCE [LARGE SCALE GENOMIC DNA]</scope>
    <source>
        <strain evidence="2 3">Vm-5</strain>
    </source>
</reference>
<dbReference type="EMBL" id="CCDP010000002">
    <property type="protein sequence ID" value="CDQ40711.1"/>
    <property type="molecule type" value="Genomic_DNA"/>
</dbReference>
<reference evidence="3" key="2">
    <citation type="submission" date="2014-05" db="EMBL/GenBank/DDBJ databases">
        <title>Draft genome sequence of Virgibacillus massiliensis Vm-5.</title>
        <authorList>
            <person name="Khelaifia S."/>
            <person name="Croce O."/>
            <person name="Lagier J.C."/>
            <person name="Raoult D."/>
        </authorList>
    </citation>
    <scope>NUCLEOTIDE SEQUENCE [LARGE SCALE GENOMIC DNA]</scope>
    <source>
        <strain evidence="3">Vm-5</strain>
    </source>
</reference>
<evidence type="ECO:0000256" key="1">
    <source>
        <dbReference type="SAM" id="Phobius"/>
    </source>
</evidence>
<proteinExistence type="predicted"/>
<evidence type="ECO:0000313" key="3">
    <source>
        <dbReference type="Proteomes" id="UP000028875"/>
    </source>
</evidence>
<feature type="transmembrane region" description="Helical" evidence="1">
    <location>
        <begin position="7"/>
        <end position="31"/>
    </location>
</feature>
<accession>A0A024QFH2</accession>
<keyword evidence="1" id="KW-0812">Transmembrane</keyword>
<dbReference type="Proteomes" id="UP000028875">
    <property type="component" value="Unassembled WGS sequence"/>
</dbReference>
<protein>
    <submittedName>
        <fullName evidence="2">Putative tryptophan transport protein</fullName>
    </submittedName>
</protein>
<gene>
    <name evidence="2" type="primary">trpP_2</name>
    <name evidence="2" type="ORF">BN990_03038</name>
</gene>
<dbReference type="STRING" id="1462526.BN990_03038"/>
<dbReference type="Pfam" id="PF17099">
    <property type="entry name" value="TrpP"/>
    <property type="match status" value="1"/>
</dbReference>
<sequence>MNPSYSAPALTAVGTMISGAIFLSTALFLIGLMDGSFIALFGIAVLPAALLNTVIMAVVYPIVQKILKRSQPLIIT</sequence>
<evidence type="ECO:0000313" key="2">
    <source>
        <dbReference type="EMBL" id="CDQ40711.1"/>
    </source>
</evidence>
<keyword evidence="3" id="KW-1185">Reference proteome</keyword>
<feature type="transmembrane region" description="Helical" evidence="1">
    <location>
        <begin position="37"/>
        <end position="63"/>
    </location>
</feature>
<keyword evidence="1" id="KW-0472">Membrane</keyword>
<dbReference type="InterPro" id="IPR031360">
    <property type="entry name" value="TrpP"/>
</dbReference>
<organism evidence="2 3">
    <name type="scientific">Virgibacillus massiliensis</name>
    <dbReference type="NCBI Taxonomy" id="1462526"/>
    <lineage>
        <taxon>Bacteria</taxon>
        <taxon>Bacillati</taxon>
        <taxon>Bacillota</taxon>
        <taxon>Bacilli</taxon>
        <taxon>Bacillales</taxon>
        <taxon>Bacillaceae</taxon>
        <taxon>Virgibacillus</taxon>
    </lineage>
</organism>
<dbReference type="AlphaFoldDB" id="A0A024QFH2"/>
<name>A0A024QFH2_9BACI</name>